<comment type="caution">
    <text evidence="13">The sequence shown here is derived from an EMBL/GenBank/DDBJ whole genome shotgun (WGS) entry which is preliminary data.</text>
</comment>
<dbReference type="GO" id="GO:0005737">
    <property type="term" value="C:cytoplasm"/>
    <property type="evidence" value="ECO:0007669"/>
    <property type="project" value="UniProtKB-SubCell"/>
</dbReference>
<evidence type="ECO:0000256" key="9">
    <source>
        <dbReference type="ARBA" id="ARBA00047944"/>
    </source>
</evidence>
<dbReference type="InterPro" id="IPR029028">
    <property type="entry name" value="Alpha/beta_knot_MTases"/>
</dbReference>
<dbReference type="Pfam" id="PF20260">
    <property type="entry name" value="PUA_4"/>
    <property type="match status" value="1"/>
</dbReference>
<evidence type="ECO:0000256" key="10">
    <source>
        <dbReference type="PIRNR" id="PIRNR015601"/>
    </source>
</evidence>
<evidence type="ECO:0000259" key="11">
    <source>
        <dbReference type="Pfam" id="PF04452"/>
    </source>
</evidence>
<evidence type="ECO:0000256" key="2">
    <source>
        <dbReference type="ARBA" id="ARBA00005528"/>
    </source>
</evidence>
<dbReference type="SUPFAM" id="SSF75217">
    <property type="entry name" value="alpha/beta knot"/>
    <property type="match status" value="1"/>
</dbReference>
<proteinExistence type="inferred from homology"/>
<dbReference type="AlphaFoldDB" id="A0A941W6N1"/>
<dbReference type="PANTHER" id="PTHR30027:SF3">
    <property type="entry name" value="16S RRNA (URACIL(1498)-N(3))-METHYLTRANSFERASE"/>
    <property type="match status" value="1"/>
</dbReference>
<keyword evidence="6 10" id="KW-0808">Transferase</keyword>
<dbReference type="PANTHER" id="PTHR30027">
    <property type="entry name" value="RIBOSOMAL RNA SMALL SUBUNIT METHYLTRANSFERASE E"/>
    <property type="match status" value="1"/>
</dbReference>
<evidence type="ECO:0000313" key="14">
    <source>
        <dbReference type="Proteomes" id="UP000722750"/>
    </source>
</evidence>
<evidence type="ECO:0000256" key="5">
    <source>
        <dbReference type="ARBA" id="ARBA00022603"/>
    </source>
</evidence>
<dbReference type="EC" id="2.1.1.193" evidence="10"/>
<feature type="domain" description="Ribosomal RNA small subunit methyltransferase E PUA-like" evidence="12">
    <location>
        <begin position="20"/>
        <end position="63"/>
    </location>
</feature>
<keyword evidence="3 10" id="KW-0963">Cytoplasm</keyword>
<gene>
    <name evidence="13" type="ORF">MAG551_02568</name>
</gene>
<comment type="catalytic activity">
    <reaction evidence="9 10">
        <text>uridine(1498) in 16S rRNA + S-adenosyl-L-methionine = N(3)-methyluridine(1498) in 16S rRNA + S-adenosyl-L-homocysteine + H(+)</text>
        <dbReference type="Rhea" id="RHEA:42920"/>
        <dbReference type="Rhea" id="RHEA-COMP:10283"/>
        <dbReference type="Rhea" id="RHEA-COMP:10284"/>
        <dbReference type="ChEBI" id="CHEBI:15378"/>
        <dbReference type="ChEBI" id="CHEBI:57856"/>
        <dbReference type="ChEBI" id="CHEBI:59789"/>
        <dbReference type="ChEBI" id="CHEBI:65315"/>
        <dbReference type="ChEBI" id="CHEBI:74502"/>
        <dbReference type="EC" id="2.1.1.193"/>
    </reaction>
</comment>
<dbReference type="Proteomes" id="UP000722750">
    <property type="component" value="Unassembled WGS sequence"/>
</dbReference>
<dbReference type="InterPro" id="IPR029026">
    <property type="entry name" value="tRNA_m1G_MTases_N"/>
</dbReference>
<evidence type="ECO:0000256" key="1">
    <source>
        <dbReference type="ARBA" id="ARBA00004496"/>
    </source>
</evidence>
<reference evidence="13" key="1">
    <citation type="journal article" date="2021" name="ISME J.">
        <title>Fine-scale metabolic discontinuity in a stratified prokaryote microbiome of a Red Sea deep halocline.</title>
        <authorList>
            <person name="Michoud G."/>
            <person name="Ngugi D.K."/>
            <person name="Barozzi A."/>
            <person name="Merlino G."/>
            <person name="Calleja M.L."/>
            <person name="Delgado-Huertas A."/>
            <person name="Moran X.A.G."/>
            <person name="Daffonchio D."/>
        </authorList>
    </citation>
    <scope>NUCLEOTIDE SEQUENCE</scope>
    <source>
        <strain evidence="13">SuakinDeep_MAG55_1</strain>
    </source>
</reference>
<comment type="subcellular location">
    <subcellularLocation>
        <location evidence="1 10">Cytoplasm</location>
    </subcellularLocation>
</comment>
<evidence type="ECO:0000313" key="13">
    <source>
        <dbReference type="EMBL" id="MBS1259496.1"/>
    </source>
</evidence>
<dbReference type="GO" id="GO:0070042">
    <property type="term" value="F:rRNA (uridine-N3-)-methyltransferase activity"/>
    <property type="evidence" value="ECO:0007669"/>
    <property type="project" value="TreeGrafter"/>
</dbReference>
<name>A0A941W6N1_9BACT</name>
<feature type="domain" description="Ribosomal RNA small subunit methyltransferase E methyltransferase" evidence="11">
    <location>
        <begin position="73"/>
        <end position="234"/>
    </location>
</feature>
<evidence type="ECO:0000256" key="8">
    <source>
        <dbReference type="ARBA" id="ARBA00025699"/>
    </source>
</evidence>
<sequence length="236" mass="26517">MNLIILFKSDFIDGTKRVRIQDHRLEHVRKVNRSSVGDELRVGLINGNIGVGRITLINEKRVEMDVVLDRKPPAPLPVTLVLAMVRPRVFKRVITQASAMGIKRIIVINSYRVEKSFWKSPALEKESLTKYLIMGLEQGQDTIVPEVLIRPLFKPFVEDELSDIIKGTLTFVAHPYASEQCPYNIGQPVTLAVGPEGGFIPYEIKKLIECGFTAVHMGERTLHVESAISGMVSRLM</sequence>
<accession>A0A941W6N1</accession>
<dbReference type="NCBIfam" id="NF008700">
    <property type="entry name" value="PRK11713.5-4"/>
    <property type="match status" value="1"/>
</dbReference>
<keyword evidence="5 10" id="KW-0489">Methyltransferase</keyword>
<dbReference type="CDD" id="cd18084">
    <property type="entry name" value="RsmE-like"/>
    <property type="match status" value="1"/>
</dbReference>
<dbReference type="GO" id="GO:0070475">
    <property type="term" value="P:rRNA base methylation"/>
    <property type="evidence" value="ECO:0007669"/>
    <property type="project" value="TreeGrafter"/>
</dbReference>
<dbReference type="InterPro" id="IPR046887">
    <property type="entry name" value="RsmE_PUA-like"/>
</dbReference>
<evidence type="ECO:0000256" key="7">
    <source>
        <dbReference type="ARBA" id="ARBA00022691"/>
    </source>
</evidence>
<dbReference type="EMBL" id="JAANXD010000096">
    <property type="protein sequence ID" value="MBS1259496.1"/>
    <property type="molecule type" value="Genomic_DNA"/>
</dbReference>
<protein>
    <recommendedName>
        <fullName evidence="10">Ribosomal RNA small subunit methyltransferase E</fullName>
        <ecNumber evidence="10">2.1.1.193</ecNumber>
    </recommendedName>
</protein>
<keyword evidence="4 10" id="KW-0698">rRNA processing</keyword>
<comment type="function">
    <text evidence="8 10">Specifically methylates the N3 position of the uracil ring of uridine 1498 (m3U1498) in 16S rRNA. Acts on the fully assembled 30S ribosomal subunit.</text>
</comment>
<evidence type="ECO:0000256" key="4">
    <source>
        <dbReference type="ARBA" id="ARBA00022552"/>
    </source>
</evidence>
<evidence type="ECO:0000259" key="12">
    <source>
        <dbReference type="Pfam" id="PF20260"/>
    </source>
</evidence>
<evidence type="ECO:0000256" key="3">
    <source>
        <dbReference type="ARBA" id="ARBA00022490"/>
    </source>
</evidence>
<dbReference type="InterPro" id="IPR006700">
    <property type="entry name" value="RsmE"/>
</dbReference>
<dbReference type="PIRSF" id="PIRSF015601">
    <property type="entry name" value="MTase_slr0722"/>
    <property type="match status" value="1"/>
</dbReference>
<evidence type="ECO:0000256" key="6">
    <source>
        <dbReference type="ARBA" id="ARBA00022679"/>
    </source>
</evidence>
<comment type="similarity">
    <text evidence="2 10">Belongs to the RNA methyltransferase RsmE family.</text>
</comment>
<dbReference type="InterPro" id="IPR046886">
    <property type="entry name" value="RsmE_MTase_dom"/>
</dbReference>
<dbReference type="Pfam" id="PF04452">
    <property type="entry name" value="Methyltrans_RNA"/>
    <property type="match status" value="1"/>
</dbReference>
<dbReference type="Gene3D" id="3.40.1280.10">
    <property type="match status" value="1"/>
</dbReference>
<dbReference type="NCBIfam" id="TIGR00046">
    <property type="entry name" value="RsmE family RNA methyltransferase"/>
    <property type="match status" value="1"/>
</dbReference>
<organism evidence="13 14">
    <name type="scientific">Candidatus Scalindua arabica</name>
    <dbReference type="NCBI Taxonomy" id="1127984"/>
    <lineage>
        <taxon>Bacteria</taxon>
        <taxon>Pseudomonadati</taxon>
        <taxon>Planctomycetota</taxon>
        <taxon>Candidatus Brocadiia</taxon>
        <taxon>Candidatus Brocadiales</taxon>
        <taxon>Candidatus Scalinduaceae</taxon>
        <taxon>Candidatus Scalindua</taxon>
    </lineage>
</organism>
<keyword evidence="7 10" id="KW-0949">S-adenosyl-L-methionine</keyword>